<dbReference type="InterPro" id="IPR032675">
    <property type="entry name" value="LRR_dom_sf"/>
</dbReference>
<dbReference type="GO" id="GO:0005737">
    <property type="term" value="C:cytoplasm"/>
    <property type="evidence" value="ECO:0007669"/>
    <property type="project" value="TreeGrafter"/>
</dbReference>
<evidence type="ECO:0000313" key="3">
    <source>
        <dbReference type="EnsemblPlants" id="EMT14556"/>
    </source>
</evidence>
<dbReference type="EnsemblPlants" id="EMT14556">
    <property type="protein sequence ID" value="EMT14556"/>
    <property type="gene ID" value="F775_24660"/>
</dbReference>
<dbReference type="InterPro" id="IPR057207">
    <property type="entry name" value="FBXL15_LRR"/>
</dbReference>
<dbReference type="Pfam" id="PF25372">
    <property type="entry name" value="DUF7885"/>
    <property type="match status" value="1"/>
</dbReference>
<evidence type="ECO:0000259" key="2">
    <source>
        <dbReference type="Pfam" id="PF25372"/>
    </source>
</evidence>
<proteinExistence type="predicted"/>
<organism evidence="3">
    <name type="scientific">Aegilops tauschii</name>
    <name type="common">Tausch's goatgrass</name>
    <name type="synonym">Aegilops squarrosa</name>
    <dbReference type="NCBI Taxonomy" id="37682"/>
    <lineage>
        <taxon>Eukaryota</taxon>
        <taxon>Viridiplantae</taxon>
        <taxon>Streptophyta</taxon>
        <taxon>Embryophyta</taxon>
        <taxon>Tracheophyta</taxon>
        <taxon>Spermatophyta</taxon>
        <taxon>Magnoliopsida</taxon>
        <taxon>Liliopsida</taxon>
        <taxon>Poales</taxon>
        <taxon>Poaceae</taxon>
        <taxon>BOP clade</taxon>
        <taxon>Pooideae</taxon>
        <taxon>Triticodae</taxon>
        <taxon>Triticeae</taxon>
        <taxon>Triticinae</taxon>
        <taxon>Aegilops</taxon>
    </lineage>
</organism>
<dbReference type="PANTHER" id="PTHR13382">
    <property type="entry name" value="MITOCHONDRIAL ATP SYNTHASE COUPLING FACTOR B"/>
    <property type="match status" value="1"/>
</dbReference>
<accession>N1QX23</accession>
<dbReference type="InterPro" id="IPR006553">
    <property type="entry name" value="Leu-rich_rpt_Cys-con_subtyp"/>
</dbReference>
<name>N1QX23_AEGTA</name>
<dbReference type="InterPro" id="IPR050648">
    <property type="entry name" value="F-box_LRR-repeat"/>
</dbReference>
<evidence type="ECO:0000256" key="1">
    <source>
        <dbReference type="ARBA" id="ARBA00022786"/>
    </source>
</evidence>
<feature type="domain" description="F-box/LRR-repeat protein 15-like leucin rich repeat" evidence="2">
    <location>
        <begin position="1"/>
        <end position="192"/>
    </location>
</feature>
<dbReference type="SMART" id="SM00367">
    <property type="entry name" value="LRR_CC"/>
    <property type="match status" value="6"/>
</dbReference>
<dbReference type="AlphaFoldDB" id="N1QX23"/>
<keyword evidence="1" id="KW-0833">Ubl conjugation pathway</keyword>
<dbReference type="PANTHER" id="PTHR13382:SF65">
    <property type="entry name" value="LEUCINE RICH REPEAT PROTEINS"/>
    <property type="match status" value="1"/>
</dbReference>
<sequence length="204" mass="21653">MAECVGKLTAISLWGLAGITDKGVVRLVSRAHSLQHLNIGGTFITDESLYAVANNCTNLKSIMLWSCRHVTAAGLVALVSKCPELECINVGGMRVSPESFAGLLSISPALRISSRSCWGCHITDQGLLDISSAACVGKLTSVSLWGLAGITDKGVVHLVSRARSLQHLNIGGTFITDESLYAVADSCPNLKSPIWRAQPETFCL</sequence>
<dbReference type="Gene3D" id="3.80.10.10">
    <property type="entry name" value="Ribonuclease Inhibitor"/>
    <property type="match status" value="1"/>
</dbReference>
<protein>
    <recommendedName>
        <fullName evidence="2">F-box/LRR-repeat protein 15-like leucin rich repeat domain-containing protein</fullName>
    </recommendedName>
</protein>
<dbReference type="SUPFAM" id="SSF52047">
    <property type="entry name" value="RNI-like"/>
    <property type="match status" value="1"/>
</dbReference>
<reference evidence="3" key="1">
    <citation type="submission" date="2015-06" db="UniProtKB">
        <authorList>
            <consortium name="EnsemblPlants"/>
        </authorList>
    </citation>
    <scope>IDENTIFICATION</scope>
</reference>